<dbReference type="Pfam" id="PF06041">
    <property type="entry name" value="DUF924"/>
    <property type="match status" value="1"/>
</dbReference>
<organism evidence="1 2">
    <name type="scientific">Moritella viscosa</name>
    <dbReference type="NCBI Taxonomy" id="80854"/>
    <lineage>
        <taxon>Bacteria</taxon>
        <taxon>Pseudomonadati</taxon>
        <taxon>Pseudomonadota</taxon>
        <taxon>Gammaproteobacteria</taxon>
        <taxon>Alteromonadales</taxon>
        <taxon>Moritellaceae</taxon>
        <taxon>Moritella</taxon>
    </lineage>
</organism>
<sequence length="182" mass="21136">MGLAMHKEVIKFWFEEINPAKWWVKDIEFDQTILTRFSELYKRAIAGELFHWRRSAEGRLAEIIVLDQFSRNMYRDTAGAFAHDGMALALAQEAIACGADRELTQLQCSFLYLPFMHSESSVIHQQAIFLYKENDIQTNLEFELKHQAIIEQFGRYPHRNDILGRKSTAEELAFLDTPGSSF</sequence>
<gene>
    <name evidence="1" type="ORF">NVI5450_2255</name>
</gene>
<dbReference type="RefSeq" id="WP_254796173.1">
    <property type="nucleotide sequence ID" value="NZ_FPLD01000061.1"/>
</dbReference>
<dbReference type="InterPro" id="IPR011990">
    <property type="entry name" value="TPR-like_helical_dom_sf"/>
</dbReference>
<dbReference type="Gene3D" id="1.25.40.10">
    <property type="entry name" value="Tetratricopeptide repeat domain"/>
    <property type="match status" value="1"/>
</dbReference>
<dbReference type="Gene3D" id="1.20.58.320">
    <property type="entry name" value="TPR-like"/>
    <property type="match status" value="1"/>
</dbReference>
<name>A0A1K9ZMC3_9GAMM</name>
<dbReference type="SUPFAM" id="SSF48452">
    <property type="entry name" value="TPR-like"/>
    <property type="match status" value="1"/>
</dbReference>
<proteinExistence type="predicted"/>
<evidence type="ECO:0000313" key="2">
    <source>
        <dbReference type="Proteomes" id="UP000183794"/>
    </source>
</evidence>
<reference evidence="1 2" key="1">
    <citation type="submission" date="2016-11" db="EMBL/GenBank/DDBJ databases">
        <authorList>
            <person name="Jaros S."/>
            <person name="Januszkiewicz K."/>
            <person name="Wedrychowicz H."/>
        </authorList>
    </citation>
    <scope>NUCLEOTIDE SEQUENCE [LARGE SCALE GENOMIC DNA]</scope>
    <source>
        <strain evidence="1">NVI 5450</strain>
    </source>
</reference>
<dbReference type="EMBL" id="FPLD01000061">
    <property type="protein sequence ID" value="SGZ00018.1"/>
    <property type="molecule type" value="Genomic_DNA"/>
</dbReference>
<protein>
    <recommendedName>
        <fullName evidence="3">Transmembrane protein</fullName>
    </recommendedName>
</protein>
<dbReference type="InterPro" id="IPR010323">
    <property type="entry name" value="DUF924"/>
</dbReference>
<dbReference type="AlphaFoldDB" id="A0A1K9ZMC3"/>
<evidence type="ECO:0000313" key="1">
    <source>
        <dbReference type="EMBL" id="SGZ00018.1"/>
    </source>
</evidence>
<evidence type="ECO:0008006" key="3">
    <source>
        <dbReference type="Google" id="ProtNLM"/>
    </source>
</evidence>
<dbReference type="Proteomes" id="UP000183794">
    <property type="component" value="Unassembled WGS sequence"/>
</dbReference>
<accession>A0A1K9ZMC3</accession>